<protein>
    <submittedName>
        <fullName evidence="2">Uncharacterized protein</fullName>
    </submittedName>
</protein>
<organism evidence="1 2">
    <name type="scientific">Romanomermis culicivorax</name>
    <name type="common">Nematode worm</name>
    <dbReference type="NCBI Taxonomy" id="13658"/>
    <lineage>
        <taxon>Eukaryota</taxon>
        <taxon>Metazoa</taxon>
        <taxon>Ecdysozoa</taxon>
        <taxon>Nematoda</taxon>
        <taxon>Enoplea</taxon>
        <taxon>Dorylaimia</taxon>
        <taxon>Mermithida</taxon>
        <taxon>Mermithoidea</taxon>
        <taxon>Mermithidae</taxon>
        <taxon>Romanomermis</taxon>
    </lineage>
</organism>
<accession>A0A915IXI6</accession>
<evidence type="ECO:0000313" key="1">
    <source>
        <dbReference type="Proteomes" id="UP000887565"/>
    </source>
</evidence>
<dbReference type="WBParaSite" id="nRc.2.0.1.t18911-RA">
    <property type="protein sequence ID" value="nRc.2.0.1.t18911-RA"/>
    <property type="gene ID" value="nRc.2.0.1.g18911"/>
</dbReference>
<dbReference type="AlphaFoldDB" id="A0A915IXI6"/>
<evidence type="ECO:0000313" key="2">
    <source>
        <dbReference type="WBParaSite" id="nRc.2.0.1.t18911-RA"/>
    </source>
</evidence>
<proteinExistence type="predicted"/>
<dbReference type="Proteomes" id="UP000887565">
    <property type="component" value="Unplaced"/>
</dbReference>
<name>A0A915IXI6_ROMCU</name>
<sequence>MGVTKRWNPPADATDGYESEIQQENEIVAILSENVIRVRFLSIFHSPLTPAPEFGGEGGKRNGWKRHSLWVEPMSFSCVVNDVDVSVTVVVVERYFLRGDTLLDGVWNGKSSGDGRTSLPVIVSAGGITKRTG</sequence>
<keyword evidence="1" id="KW-1185">Reference proteome</keyword>
<reference evidence="2" key="1">
    <citation type="submission" date="2022-11" db="UniProtKB">
        <authorList>
            <consortium name="WormBaseParasite"/>
        </authorList>
    </citation>
    <scope>IDENTIFICATION</scope>
</reference>